<name>A0A8K0I2P4_COCNU</name>
<comment type="caution">
    <text evidence="2">The sequence shown here is derived from an EMBL/GenBank/DDBJ whole genome shotgun (WGS) entry which is preliminary data.</text>
</comment>
<feature type="compositionally biased region" description="Basic and acidic residues" evidence="1">
    <location>
        <begin position="47"/>
        <end position="68"/>
    </location>
</feature>
<keyword evidence="3" id="KW-1185">Reference proteome</keyword>
<evidence type="ECO:0000313" key="3">
    <source>
        <dbReference type="Proteomes" id="UP000797356"/>
    </source>
</evidence>
<reference evidence="2" key="2">
    <citation type="submission" date="2019-07" db="EMBL/GenBank/DDBJ databases">
        <authorList>
            <person name="Yang Y."/>
            <person name="Bocs S."/>
            <person name="Baudouin L."/>
        </authorList>
    </citation>
    <scope>NUCLEOTIDE SEQUENCE</scope>
    <source>
        <tissue evidence="2">Spear leaf of Hainan Tall coconut</tissue>
    </source>
</reference>
<sequence>MVVVMVAAFAEPNFDRLSVDEETAGSASASLFAGGDSRGGDEVAAQPHHDEDGHNDRDEEAHYHYQHDHFHHHHHHGSSDGTPIYAGHFPPDVLWTPTARSLHLPPPPPPPPYRFT</sequence>
<protein>
    <submittedName>
        <fullName evidence="2">Putative AT-hook motif nuclear-localized protein 28</fullName>
    </submittedName>
</protein>
<proteinExistence type="predicted"/>
<feature type="region of interest" description="Disordered" evidence="1">
    <location>
        <begin position="21"/>
        <end position="116"/>
    </location>
</feature>
<accession>A0A8K0I2P4</accession>
<organism evidence="2 3">
    <name type="scientific">Cocos nucifera</name>
    <name type="common">Coconut palm</name>
    <dbReference type="NCBI Taxonomy" id="13894"/>
    <lineage>
        <taxon>Eukaryota</taxon>
        <taxon>Viridiplantae</taxon>
        <taxon>Streptophyta</taxon>
        <taxon>Embryophyta</taxon>
        <taxon>Tracheophyta</taxon>
        <taxon>Spermatophyta</taxon>
        <taxon>Magnoliopsida</taxon>
        <taxon>Liliopsida</taxon>
        <taxon>Arecaceae</taxon>
        <taxon>Arecoideae</taxon>
        <taxon>Cocoseae</taxon>
        <taxon>Attaleinae</taxon>
        <taxon>Cocos</taxon>
    </lineage>
</organism>
<gene>
    <name evidence="2" type="ORF">COCNU_03G007470</name>
</gene>
<evidence type="ECO:0000313" key="2">
    <source>
        <dbReference type="EMBL" id="KAG1334628.1"/>
    </source>
</evidence>
<dbReference type="EMBL" id="CM017874">
    <property type="protein sequence ID" value="KAG1334628.1"/>
    <property type="molecule type" value="Genomic_DNA"/>
</dbReference>
<dbReference type="Proteomes" id="UP000797356">
    <property type="component" value="Chromosome 3"/>
</dbReference>
<dbReference type="AlphaFoldDB" id="A0A8K0I2P4"/>
<feature type="compositionally biased region" description="Low complexity" evidence="1">
    <location>
        <begin position="24"/>
        <end position="35"/>
    </location>
</feature>
<reference evidence="2" key="1">
    <citation type="journal article" date="2017" name="Gigascience">
        <title>The genome draft of coconut (Cocos nucifera).</title>
        <authorList>
            <person name="Xiao Y."/>
            <person name="Xu P."/>
            <person name="Fan H."/>
            <person name="Baudouin L."/>
            <person name="Xia W."/>
            <person name="Bocs S."/>
            <person name="Xu J."/>
            <person name="Li Q."/>
            <person name="Guo A."/>
            <person name="Zhou L."/>
            <person name="Li J."/>
            <person name="Wu Y."/>
            <person name="Ma Z."/>
            <person name="Armero A."/>
            <person name="Issali A.E."/>
            <person name="Liu N."/>
            <person name="Peng M."/>
            <person name="Yang Y."/>
        </authorList>
    </citation>
    <scope>NUCLEOTIDE SEQUENCE</scope>
    <source>
        <tissue evidence="2">Spear leaf of Hainan Tall coconut</tissue>
    </source>
</reference>
<feature type="compositionally biased region" description="Pro residues" evidence="1">
    <location>
        <begin position="104"/>
        <end position="116"/>
    </location>
</feature>
<evidence type="ECO:0000256" key="1">
    <source>
        <dbReference type="SAM" id="MobiDB-lite"/>
    </source>
</evidence>